<reference evidence="1" key="1">
    <citation type="submission" date="2024-05" db="EMBL/GenBank/DDBJ databases">
        <authorList>
            <person name="Kim S."/>
            <person name="Heo J."/>
            <person name="Choi H."/>
            <person name="Choi Y."/>
            <person name="Kwon S.-W."/>
            <person name="Kim Y."/>
        </authorList>
    </citation>
    <scope>NUCLEOTIDE SEQUENCE</scope>
    <source>
        <strain evidence="1">KACC 23698</strain>
    </source>
</reference>
<evidence type="ECO:0000313" key="1">
    <source>
        <dbReference type="EMBL" id="XBO38517.1"/>
    </source>
</evidence>
<dbReference type="CDD" id="cd21471">
    <property type="entry name" value="CrtC-like"/>
    <property type="match status" value="1"/>
</dbReference>
<organism evidence="1">
    <name type="scientific">Alsobacter sp. KACC 23698</name>
    <dbReference type="NCBI Taxonomy" id="3149229"/>
    <lineage>
        <taxon>Bacteria</taxon>
        <taxon>Pseudomonadati</taxon>
        <taxon>Pseudomonadota</taxon>
        <taxon>Alphaproteobacteria</taxon>
        <taxon>Hyphomicrobiales</taxon>
        <taxon>Alsobacteraceae</taxon>
        <taxon>Alsobacter</taxon>
    </lineage>
</organism>
<gene>
    <name evidence="1" type="ORF">ABEG18_22910</name>
</gene>
<sequence>MEPGGYAWWYVDGVSHDGRHALTLIAFVGSVFSPYYAWSGRRDPLDHCALNVALYGPGGRWAMTERRREAVRRSRDVFVIGPSSLAWSGGALTFRIEEVAAPLPSRIRGQVVIRPEAVNTRGFVLDRRGRHVWRPIAPRAAVEVRLDSPALSWSGSAYLDCNAGREPLEEGFTRWTWARAALRRDAAVLYDVVERDGGRHGLALRFRPDGSIDPVEPPPVRRLPTTRWLMPQETRSDGAARVTRRCEDAPFYARSQVAASLLGEEAIMMHETLSLDRFRSPVVKAMLPFRMPRALGRGPSFAEI</sequence>
<dbReference type="EMBL" id="CP157484">
    <property type="protein sequence ID" value="XBO38517.1"/>
    <property type="molecule type" value="Genomic_DNA"/>
</dbReference>
<dbReference type="SUPFAM" id="SSF159245">
    <property type="entry name" value="AttH-like"/>
    <property type="match status" value="1"/>
</dbReference>
<accession>A0AAU7JE64</accession>
<proteinExistence type="predicted"/>
<dbReference type="RefSeq" id="WP_406855356.1">
    <property type="nucleotide sequence ID" value="NZ_CP157484.1"/>
</dbReference>
<dbReference type="AlphaFoldDB" id="A0AAU7JE64"/>
<protein>
    <submittedName>
        <fullName evidence="1">Carotenoid 1,2-hydratase</fullName>
    </submittedName>
</protein>
<name>A0AAU7JE64_9HYPH</name>